<dbReference type="InterPro" id="IPR036322">
    <property type="entry name" value="WD40_repeat_dom_sf"/>
</dbReference>
<dbReference type="SUPFAM" id="SSF50978">
    <property type="entry name" value="WD40 repeat-like"/>
    <property type="match status" value="1"/>
</dbReference>
<dbReference type="Proteomes" id="UP000712281">
    <property type="component" value="Unassembled WGS sequence"/>
</dbReference>
<comment type="caution">
    <text evidence="4">The sequence shown here is derived from an EMBL/GenBank/DDBJ whole genome shotgun (WGS) entry which is preliminary data.</text>
</comment>
<evidence type="ECO:0000256" key="3">
    <source>
        <dbReference type="PROSITE-ProRule" id="PRU00221"/>
    </source>
</evidence>
<dbReference type="GO" id="GO:0042393">
    <property type="term" value="F:histone binding"/>
    <property type="evidence" value="ECO:0007669"/>
    <property type="project" value="TreeGrafter"/>
</dbReference>
<evidence type="ECO:0000256" key="2">
    <source>
        <dbReference type="ARBA" id="ARBA00022737"/>
    </source>
</evidence>
<evidence type="ECO:0000256" key="1">
    <source>
        <dbReference type="ARBA" id="ARBA00022574"/>
    </source>
</evidence>
<dbReference type="InterPro" id="IPR015943">
    <property type="entry name" value="WD40/YVTN_repeat-like_dom_sf"/>
</dbReference>
<evidence type="ECO:0000313" key="5">
    <source>
        <dbReference type="Proteomes" id="UP000712281"/>
    </source>
</evidence>
<dbReference type="PROSITE" id="PS50082">
    <property type="entry name" value="WD_REPEATS_2"/>
    <property type="match status" value="2"/>
</dbReference>
<dbReference type="GO" id="GO:0048188">
    <property type="term" value="C:Set1C/COMPASS complex"/>
    <property type="evidence" value="ECO:0007669"/>
    <property type="project" value="TreeGrafter"/>
</dbReference>
<protein>
    <recommendedName>
        <fullName evidence="6">Anaphase-promoting complex subunit 4 WD40 domain-containing protein</fullName>
    </recommendedName>
</protein>
<feature type="non-terminal residue" evidence="4">
    <location>
        <position position="1"/>
    </location>
</feature>
<sequence>TRKRRLLYLLFKANAMPVTSVHFNRDGSLIVSGSLDGSCKIWDAKEGTCLKILIDDKSPAVSFAKFSPNGKFILVATLDSTLLSKRTQLWFQFGLLYENMNWDHVWSLYYENMKKLSNYATGKFIKSLDSIRDCLIDLFTILERMCAEYVATLREQLEQLSEEKTPDGLPSCCFYDHCITSAFSVTNGKYIVSGSEDNCVYLWDLQHKTILQRLQGHTDAVISVSCHPVQNEIASWANHLDKTIRIWRQDA</sequence>
<feature type="repeat" description="WD" evidence="3">
    <location>
        <begin position="11"/>
        <end position="52"/>
    </location>
</feature>
<dbReference type="PANTHER" id="PTHR22847">
    <property type="entry name" value="WD40 REPEAT PROTEIN"/>
    <property type="match status" value="1"/>
</dbReference>
<keyword evidence="2" id="KW-0677">Repeat</keyword>
<dbReference type="AlphaFoldDB" id="A0A8S9KZW5"/>
<dbReference type="SMART" id="SM00320">
    <property type="entry name" value="WD40"/>
    <property type="match status" value="4"/>
</dbReference>
<keyword evidence="1 3" id="KW-0853">WD repeat</keyword>
<dbReference type="Gene3D" id="2.130.10.10">
    <property type="entry name" value="YVTN repeat-like/Quinoprotein amine dehydrogenase"/>
    <property type="match status" value="2"/>
</dbReference>
<organism evidence="4 5">
    <name type="scientific">Brassica cretica</name>
    <name type="common">Mustard</name>
    <dbReference type="NCBI Taxonomy" id="69181"/>
    <lineage>
        <taxon>Eukaryota</taxon>
        <taxon>Viridiplantae</taxon>
        <taxon>Streptophyta</taxon>
        <taxon>Embryophyta</taxon>
        <taxon>Tracheophyta</taxon>
        <taxon>Spermatophyta</taxon>
        <taxon>Magnoliopsida</taxon>
        <taxon>eudicotyledons</taxon>
        <taxon>Gunneridae</taxon>
        <taxon>Pentapetalae</taxon>
        <taxon>rosids</taxon>
        <taxon>malvids</taxon>
        <taxon>Brassicales</taxon>
        <taxon>Brassicaceae</taxon>
        <taxon>Brassiceae</taxon>
        <taxon>Brassica</taxon>
    </lineage>
</organism>
<evidence type="ECO:0008006" key="6">
    <source>
        <dbReference type="Google" id="ProtNLM"/>
    </source>
</evidence>
<dbReference type="InterPro" id="IPR020472">
    <property type="entry name" value="WD40_PAC1"/>
</dbReference>
<accession>A0A8S9KZW5</accession>
<dbReference type="PRINTS" id="PR00320">
    <property type="entry name" value="GPROTEINBRPT"/>
</dbReference>
<feature type="repeat" description="WD" evidence="3">
    <location>
        <begin position="187"/>
        <end position="213"/>
    </location>
</feature>
<dbReference type="InterPro" id="IPR001680">
    <property type="entry name" value="WD40_rpt"/>
</dbReference>
<dbReference type="PROSITE" id="PS50294">
    <property type="entry name" value="WD_REPEATS_REGION"/>
    <property type="match status" value="1"/>
</dbReference>
<dbReference type="EMBL" id="QGKW02000717">
    <property type="protein sequence ID" value="KAF2600644.1"/>
    <property type="molecule type" value="Genomic_DNA"/>
</dbReference>
<gene>
    <name evidence="4" type="ORF">F2Q68_00010831</name>
</gene>
<dbReference type="PANTHER" id="PTHR22847:SF684">
    <property type="entry name" value="COMPASS-LIKE H3K4 HISTONE METHYLASE COMPONENT WDR5B"/>
    <property type="match status" value="1"/>
</dbReference>
<proteinExistence type="predicted"/>
<dbReference type="Pfam" id="PF00400">
    <property type="entry name" value="WD40"/>
    <property type="match status" value="4"/>
</dbReference>
<dbReference type="PROSITE" id="PS00678">
    <property type="entry name" value="WD_REPEATS_1"/>
    <property type="match status" value="2"/>
</dbReference>
<reference evidence="4" key="1">
    <citation type="submission" date="2019-12" db="EMBL/GenBank/DDBJ databases">
        <title>Genome sequencing and annotation of Brassica cretica.</title>
        <authorList>
            <person name="Studholme D.J."/>
            <person name="Sarris P.F."/>
        </authorList>
    </citation>
    <scope>NUCLEOTIDE SEQUENCE</scope>
    <source>
        <strain evidence="4">PFS-001/15</strain>
        <tissue evidence="4">Leaf</tissue>
    </source>
</reference>
<dbReference type="InterPro" id="IPR019775">
    <property type="entry name" value="WD40_repeat_CS"/>
</dbReference>
<evidence type="ECO:0000313" key="4">
    <source>
        <dbReference type="EMBL" id="KAF2600644.1"/>
    </source>
</evidence>
<name>A0A8S9KZW5_BRACR</name>